<evidence type="ECO:0000313" key="2">
    <source>
        <dbReference type="WBParaSite" id="jg7799"/>
    </source>
</evidence>
<protein>
    <submittedName>
        <fullName evidence="2">Uncharacterized protein</fullName>
    </submittedName>
</protein>
<dbReference type="Proteomes" id="UP000887574">
    <property type="component" value="Unplaced"/>
</dbReference>
<accession>A0A915ENI5</accession>
<dbReference type="AlphaFoldDB" id="A0A915ENI5"/>
<reference evidence="2" key="1">
    <citation type="submission" date="2022-11" db="UniProtKB">
        <authorList>
            <consortium name="WormBaseParasite"/>
        </authorList>
    </citation>
    <scope>IDENTIFICATION</scope>
</reference>
<evidence type="ECO:0000313" key="1">
    <source>
        <dbReference type="Proteomes" id="UP000887574"/>
    </source>
</evidence>
<name>A0A915ENI5_9BILA</name>
<dbReference type="WBParaSite" id="jg7799">
    <property type="protein sequence ID" value="jg7799"/>
    <property type="gene ID" value="jg7799"/>
</dbReference>
<organism evidence="1 2">
    <name type="scientific">Ditylenchus dipsaci</name>
    <dbReference type="NCBI Taxonomy" id="166011"/>
    <lineage>
        <taxon>Eukaryota</taxon>
        <taxon>Metazoa</taxon>
        <taxon>Ecdysozoa</taxon>
        <taxon>Nematoda</taxon>
        <taxon>Chromadorea</taxon>
        <taxon>Rhabditida</taxon>
        <taxon>Tylenchina</taxon>
        <taxon>Tylenchomorpha</taxon>
        <taxon>Sphaerularioidea</taxon>
        <taxon>Anguinidae</taxon>
        <taxon>Anguininae</taxon>
        <taxon>Ditylenchus</taxon>
    </lineage>
</organism>
<sequence>MNVTEKISTVSKKALKVKCTHRQCHCSARPESNWKRSAVRLRHIRSTYPTKLGADEFQVLPFFSEDKVFGTKIEIKTFVKRFFESESSGFFICSITDSVEL</sequence>
<keyword evidence="1" id="KW-1185">Reference proteome</keyword>
<proteinExistence type="predicted"/>